<dbReference type="Proteomes" id="UP001162802">
    <property type="component" value="Unassembled WGS sequence"/>
</dbReference>
<dbReference type="Gene3D" id="3.40.50.720">
    <property type="entry name" value="NAD(P)-binding Rossmann-like Domain"/>
    <property type="match status" value="2"/>
</dbReference>
<dbReference type="InterPro" id="IPR003869">
    <property type="entry name" value="Polysac_CapD-like"/>
</dbReference>
<keyword evidence="5" id="KW-1185">Reference proteome</keyword>
<keyword evidence="2" id="KW-1133">Transmembrane helix</keyword>
<accession>A0ABT0ABX4</accession>
<dbReference type="InterPro" id="IPR051203">
    <property type="entry name" value="Polysaccharide_Synthase-Rel"/>
</dbReference>
<feature type="transmembrane region" description="Helical" evidence="2">
    <location>
        <begin position="80"/>
        <end position="101"/>
    </location>
</feature>
<dbReference type="EMBL" id="JALHAT010000010">
    <property type="protein sequence ID" value="MCJ1960696.1"/>
    <property type="molecule type" value="Genomic_DNA"/>
</dbReference>
<evidence type="ECO:0000313" key="5">
    <source>
        <dbReference type="Proteomes" id="UP001162802"/>
    </source>
</evidence>
<dbReference type="CDD" id="cd05237">
    <property type="entry name" value="UDP_invert_4-6DH_SDR_e"/>
    <property type="match status" value="1"/>
</dbReference>
<feature type="domain" description="Polysaccharide biosynthesis protein CapD-like" evidence="3">
    <location>
        <begin position="339"/>
        <end position="631"/>
    </location>
</feature>
<comment type="caution">
    <text evidence="4">The sequence shown here is derived from an EMBL/GenBank/DDBJ whole genome shotgun (WGS) entry which is preliminary data.</text>
</comment>
<proteinExistence type="inferred from homology"/>
<feature type="transmembrane region" description="Helical" evidence="2">
    <location>
        <begin position="49"/>
        <end position="68"/>
    </location>
</feature>
<evidence type="ECO:0000256" key="2">
    <source>
        <dbReference type="SAM" id="Phobius"/>
    </source>
</evidence>
<feature type="transmembrane region" description="Helical" evidence="2">
    <location>
        <begin position="113"/>
        <end position="132"/>
    </location>
</feature>
<reference evidence="4" key="1">
    <citation type="submission" date="2022-03" db="EMBL/GenBank/DDBJ databases">
        <title>Identification of a novel bacterium isolated from mangrove sediments.</title>
        <authorList>
            <person name="Pan X."/>
        </authorList>
    </citation>
    <scope>NUCLEOTIDE SEQUENCE</scope>
    <source>
        <strain evidence="4">B2637</strain>
    </source>
</reference>
<dbReference type="PANTHER" id="PTHR43318:SF1">
    <property type="entry name" value="POLYSACCHARIDE BIOSYNTHESIS PROTEIN EPSC-RELATED"/>
    <property type="match status" value="1"/>
</dbReference>
<dbReference type="SUPFAM" id="SSF51735">
    <property type="entry name" value="NAD(P)-binding Rossmann-fold domains"/>
    <property type="match status" value="1"/>
</dbReference>
<protein>
    <submittedName>
        <fullName evidence="4">Polysaccharide biosynthesis protein</fullName>
    </submittedName>
</protein>
<dbReference type="InterPro" id="IPR036291">
    <property type="entry name" value="NAD(P)-bd_dom_sf"/>
</dbReference>
<evidence type="ECO:0000256" key="1">
    <source>
        <dbReference type="ARBA" id="ARBA00007430"/>
    </source>
</evidence>
<gene>
    <name evidence="4" type="ORF">MTR65_08395</name>
</gene>
<keyword evidence="2" id="KW-0472">Membrane</keyword>
<comment type="similarity">
    <text evidence="1">Belongs to the polysaccharide synthase family.</text>
</comment>
<evidence type="ECO:0000313" key="4">
    <source>
        <dbReference type="EMBL" id="MCJ1960696.1"/>
    </source>
</evidence>
<dbReference type="PANTHER" id="PTHR43318">
    <property type="entry name" value="UDP-N-ACETYLGLUCOSAMINE 4,6-DEHYDRATASE"/>
    <property type="match status" value="1"/>
</dbReference>
<organism evidence="4 5">
    <name type="scientific">Novosphingobium mangrovi</name>
    <name type="common">ex Hu et al. 2023</name>
    <dbReference type="NCBI Taxonomy" id="2930094"/>
    <lineage>
        <taxon>Bacteria</taxon>
        <taxon>Pseudomonadati</taxon>
        <taxon>Pseudomonadota</taxon>
        <taxon>Alphaproteobacteria</taxon>
        <taxon>Sphingomonadales</taxon>
        <taxon>Sphingomonadaceae</taxon>
        <taxon>Novosphingobium</taxon>
    </lineage>
</organism>
<name>A0ABT0ABX4_9SPHN</name>
<dbReference type="Pfam" id="PF02719">
    <property type="entry name" value="Polysacc_synt_2"/>
    <property type="match status" value="1"/>
</dbReference>
<sequence length="698" mass="77028">MSKNIADRAASSARSASSRPLLRIRKLDGARENAAIGRFSLRRTFRNQLLISFDTLTIGATFIAAFLLVGRGPFLQSEGISWTTAGMGIVTVLGLFMSGLYRRSWRFFSFAHSIHLVALILPCIGLGWAVALLSPAVRAEQSNLAAVIAIHWLLATSGLVTLRALRRLVHEHLTRTSSAHLRHVAGRQLPHALLVGSPDWVLSIIEMLRRETTPSFVISGILLPTLNDTLMQIGKVPVLGSHDDIVDAVERLEAKDQRPSLVIASDDGNDLTNREMARLTSRARHLGLELSRIRDCWSHILQRSPSAVHEELSVKDLLGRSEFTLEGEQITSQISGKCVLVTGGGGTIGSELCWQLASFRPSKLVVLDHSEYHLYAAEMKLRERYPDVPIEAELCNIRERSEVRRIFAKHRPTIVYHAAALKHVPIVETSPCAGVHTNILGTRIIADAVCEFGARAMVQVSTDKAVNPVGMMGATKRVGELYSQALDMCGIDDPDAPRFMTVRFGNVLGSSGSIVPLFQRQLREGRPLTVTHPDIERFFMTVREAVQLILQSSAAALSEQSQRGTIFVLDMGKPVRIVDLAYRMIRLYGLQPEIDVPVQFVGLRPGEKLYEELFDICEEQTSSRIKGIFEAQSRPIPLPLISRSIDQLAHAVEAGDQAEARRITHTLVKMPSGAASFQVIENPAMSQDTSRTRSRTPA</sequence>
<keyword evidence="2" id="KW-0812">Transmembrane</keyword>
<dbReference type="RefSeq" id="WP_243799086.1">
    <property type="nucleotide sequence ID" value="NZ_JALHAT010000010.1"/>
</dbReference>
<evidence type="ECO:0000259" key="3">
    <source>
        <dbReference type="Pfam" id="PF02719"/>
    </source>
</evidence>